<dbReference type="InterPro" id="IPR037217">
    <property type="entry name" value="Trp/Indoleamine_2_3_dOase-like"/>
</dbReference>
<proteinExistence type="predicted"/>
<keyword evidence="3" id="KW-1185">Reference proteome</keyword>
<dbReference type="Proteomes" id="UP001157017">
    <property type="component" value="Unassembled WGS sequence"/>
</dbReference>
<feature type="region of interest" description="Disordered" evidence="1">
    <location>
        <begin position="152"/>
        <end position="201"/>
    </location>
</feature>
<feature type="compositionally biased region" description="Low complexity" evidence="1">
    <location>
        <begin position="156"/>
        <end position="175"/>
    </location>
</feature>
<sequence length="201" mass="21581">MLAGLPTLASDPGSLPDDALPWAATVLGNLAHAYWHFGLERMYEPRNLVDDNRLPPAIEVPWHEVCSRTGRPFCGLTLEDEMFNNFALEAPAVVGADGQYDVEDVRVDRITVPAAAYGSESERVFLAAFSEIHAMLAPIPGLLEEPRGACCREGRTPSTTSSRCSTASSAACSGPRRGSARSVRRPAAGRTATPSTGRRRS</sequence>
<dbReference type="SUPFAM" id="SSF140959">
    <property type="entry name" value="Indolic compounds 2,3-dioxygenase-like"/>
    <property type="match status" value="1"/>
</dbReference>
<name>A0ABQ6JLH9_9ACTN</name>
<dbReference type="EMBL" id="BSUZ01000001">
    <property type="protein sequence ID" value="GMA87640.1"/>
    <property type="molecule type" value="Genomic_DNA"/>
</dbReference>
<protein>
    <submittedName>
        <fullName evidence="2">Uncharacterized protein</fullName>
    </submittedName>
</protein>
<gene>
    <name evidence="2" type="ORF">GCM10025868_28900</name>
</gene>
<evidence type="ECO:0000313" key="3">
    <source>
        <dbReference type="Proteomes" id="UP001157017"/>
    </source>
</evidence>
<accession>A0ABQ6JLH9</accession>
<comment type="caution">
    <text evidence="2">The sequence shown here is derived from an EMBL/GenBank/DDBJ whole genome shotgun (WGS) entry which is preliminary data.</text>
</comment>
<organism evidence="2 3">
    <name type="scientific">Angustibacter aerolatus</name>
    <dbReference type="NCBI Taxonomy" id="1162965"/>
    <lineage>
        <taxon>Bacteria</taxon>
        <taxon>Bacillati</taxon>
        <taxon>Actinomycetota</taxon>
        <taxon>Actinomycetes</taxon>
        <taxon>Kineosporiales</taxon>
        <taxon>Kineosporiaceae</taxon>
    </lineage>
</organism>
<evidence type="ECO:0000256" key="1">
    <source>
        <dbReference type="SAM" id="MobiDB-lite"/>
    </source>
</evidence>
<evidence type="ECO:0000313" key="2">
    <source>
        <dbReference type="EMBL" id="GMA87640.1"/>
    </source>
</evidence>
<reference evidence="3" key="1">
    <citation type="journal article" date="2019" name="Int. J. Syst. Evol. Microbiol.">
        <title>The Global Catalogue of Microorganisms (GCM) 10K type strain sequencing project: providing services to taxonomists for standard genome sequencing and annotation.</title>
        <authorList>
            <consortium name="The Broad Institute Genomics Platform"/>
            <consortium name="The Broad Institute Genome Sequencing Center for Infectious Disease"/>
            <person name="Wu L."/>
            <person name="Ma J."/>
        </authorList>
    </citation>
    <scope>NUCLEOTIDE SEQUENCE [LARGE SCALE GENOMIC DNA]</scope>
    <source>
        <strain evidence="3">NBRC 108730</strain>
    </source>
</reference>
<feature type="compositionally biased region" description="Polar residues" evidence="1">
    <location>
        <begin position="192"/>
        <end position="201"/>
    </location>
</feature>